<gene>
    <name evidence="1" type="ORF">AMECASPLE_017382</name>
</gene>
<reference evidence="1 2" key="1">
    <citation type="submission" date="2021-06" db="EMBL/GenBank/DDBJ databases">
        <authorList>
            <person name="Palmer J.M."/>
        </authorList>
    </citation>
    <scope>NUCLEOTIDE SEQUENCE [LARGE SCALE GENOMIC DNA]</scope>
    <source>
        <strain evidence="1 2">AS_MEX2019</strain>
        <tissue evidence="1">Muscle</tissue>
    </source>
</reference>
<evidence type="ECO:0000313" key="2">
    <source>
        <dbReference type="Proteomes" id="UP001469553"/>
    </source>
</evidence>
<keyword evidence="2" id="KW-1185">Reference proteome</keyword>
<protein>
    <submittedName>
        <fullName evidence="1">Uncharacterized protein</fullName>
    </submittedName>
</protein>
<accession>A0ABV0ZP42</accession>
<sequence length="142" mass="14611">MIATSFCGSRPRPGAGLPLSEYSTGVAGGAVCLSPPWKEGDPLLGSGAGKVCMASVNECITSIVVCLYVGCVSVFMCAHECGNVFVSGWVLGCSFSWISLGPLSNVGPISSLPHSGRWSIGGSRCLGLWCVPAHSRWLFAGA</sequence>
<evidence type="ECO:0000313" key="1">
    <source>
        <dbReference type="EMBL" id="MEQ2307355.1"/>
    </source>
</evidence>
<comment type="caution">
    <text evidence="1">The sequence shown here is derived from an EMBL/GenBank/DDBJ whole genome shotgun (WGS) entry which is preliminary data.</text>
</comment>
<dbReference type="EMBL" id="JAHRIP010067133">
    <property type="protein sequence ID" value="MEQ2307355.1"/>
    <property type="molecule type" value="Genomic_DNA"/>
</dbReference>
<name>A0ABV0ZP42_9TELE</name>
<organism evidence="1 2">
    <name type="scientific">Ameca splendens</name>
    <dbReference type="NCBI Taxonomy" id="208324"/>
    <lineage>
        <taxon>Eukaryota</taxon>
        <taxon>Metazoa</taxon>
        <taxon>Chordata</taxon>
        <taxon>Craniata</taxon>
        <taxon>Vertebrata</taxon>
        <taxon>Euteleostomi</taxon>
        <taxon>Actinopterygii</taxon>
        <taxon>Neopterygii</taxon>
        <taxon>Teleostei</taxon>
        <taxon>Neoteleostei</taxon>
        <taxon>Acanthomorphata</taxon>
        <taxon>Ovalentaria</taxon>
        <taxon>Atherinomorphae</taxon>
        <taxon>Cyprinodontiformes</taxon>
        <taxon>Goodeidae</taxon>
        <taxon>Ameca</taxon>
    </lineage>
</organism>
<proteinExistence type="predicted"/>
<dbReference type="Proteomes" id="UP001469553">
    <property type="component" value="Unassembled WGS sequence"/>
</dbReference>